<sequence>MKKTKKNVEENGGGKFRGAERSAYFARREAAKVLRVVLEGDAKRRALASIKSLIYQPSVRNKKATFALLCETLKHLPIIKDVLEAASILNTKWKRQQELVYIIVYDILFGQAVSLVGDAEKYLMRHEGALRSSLKQLLLQRNVKTVKQLIALHEIPDVSVPRYVRVNTLKLDVDSALLELQKNYSVQKDNLLAELLILPPGTDLHDHPLVKNGSIFMQGKASSMAAPALSPQPGWEVIDACAAPGNKTIHLAALMKSRGKIVACELKKERVKRLKDTIKLSGASNIQVLNEDFLNINPKDPSYSKVNAILLDPSCSGSGTSASRLDHLLPSKTAGQDTDMERLSKLATFQRKALEHALLFPALERVVYSTCSINQIENEDVIKSVLPIAESYGFQLAKPFPEWQCRGLPVFEGSECLIRTDPAEHGEGFFIALFVRKAAISSECSNKNETRSFRNTSVIKNAQRKKKRMPFIGTNPFKMWLYDQVM</sequence>
<dbReference type="PANTHER" id="PTHR22807">
    <property type="entry name" value="NOP2 YEAST -RELATED NOL1/NOP2/FMU SUN DOMAIN-CONTAINING"/>
    <property type="match status" value="1"/>
</dbReference>
<evidence type="ECO:0000313" key="8">
    <source>
        <dbReference type="EMBL" id="QCE16374.1"/>
    </source>
</evidence>
<keyword evidence="2 6" id="KW-0808">Transferase</keyword>
<evidence type="ECO:0000256" key="5">
    <source>
        <dbReference type="ARBA" id="ARBA00053002"/>
    </source>
</evidence>
<dbReference type="Proteomes" id="UP000501690">
    <property type="component" value="Linkage Group LG11"/>
</dbReference>
<dbReference type="GO" id="GO:0070475">
    <property type="term" value="P:rRNA base methylation"/>
    <property type="evidence" value="ECO:0007669"/>
    <property type="project" value="TreeGrafter"/>
</dbReference>
<dbReference type="Gramene" id="Vigun09g222600.1.v1.2">
    <property type="protein sequence ID" value="Vigun09g222600.1.v1.2"/>
    <property type="gene ID" value="Vigun09g222600.v1.2"/>
</dbReference>
<feature type="domain" description="SAM-dependent MTase RsmB/NOP-type" evidence="7">
    <location>
        <begin position="152"/>
        <end position="437"/>
    </location>
</feature>
<name>A0A4D6NUK2_VIGUN</name>
<accession>A0A4D6NUK2</accession>
<evidence type="ECO:0000256" key="4">
    <source>
        <dbReference type="ARBA" id="ARBA00022884"/>
    </source>
</evidence>
<keyword evidence="4 6" id="KW-0694">RNA-binding</keyword>
<dbReference type="FunFam" id="3.40.50.150:FF:000164">
    <property type="entry name" value="Methyltransferase NSUN5, putative"/>
    <property type="match status" value="1"/>
</dbReference>
<dbReference type="InterPro" id="IPR029063">
    <property type="entry name" value="SAM-dependent_MTases_sf"/>
</dbReference>
<feature type="binding site" evidence="6">
    <location>
        <position position="265"/>
    </location>
    <ligand>
        <name>S-adenosyl-L-methionine</name>
        <dbReference type="ChEBI" id="CHEBI:59789"/>
    </ligand>
</feature>
<evidence type="ECO:0000256" key="3">
    <source>
        <dbReference type="ARBA" id="ARBA00022691"/>
    </source>
</evidence>
<keyword evidence="9" id="KW-1185">Reference proteome</keyword>
<dbReference type="AlphaFoldDB" id="A0A4D6NUK2"/>
<organism evidence="8 9">
    <name type="scientific">Vigna unguiculata</name>
    <name type="common">Cowpea</name>
    <dbReference type="NCBI Taxonomy" id="3917"/>
    <lineage>
        <taxon>Eukaryota</taxon>
        <taxon>Viridiplantae</taxon>
        <taxon>Streptophyta</taxon>
        <taxon>Embryophyta</taxon>
        <taxon>Tracheophyta</taxon>
        <taxon>Spermatophyta</taxon>
        <taxon>Magnoliopsida</taxon>
        <taxon>eudicotyledons</taxon>
        <taxon>Gunneridae</taxon>
        <taxon>Pentapetalae</taxon>
        <taxon>rosids</taxon>
        <taxon>fabids</taxon>
        <taxon>Fabales</taxon>
        <taxon>Fabaceae</taxon>
        <taxon>Papilionoideae</taxon>
        <taxon>50 kb inversion clade</taxon>
        <taxon>NPAAA clade</taxon>
        <taxon>indigoferoid/millettioid clade</taxon>
        <taxon>Phaseoleae</taxon>
        <taxon>Vigna</taxon>
    </lineage>
</organism>
<protein>
    <submittedName>
        <fullName evidence="8">S-adenosyl-L-methionine-dependent methyltransferase</fullName>
    </submittedName>
</protein>
<evidence type="ECO:0000256" key="6">
    <source>
        <dbReference type="PROSITE-ProRule" id="PRU01023"/>
    </source>
</evidence>
<feature type="active site" description="Nucleophile" evidence="6">
    <location>
        <position position="371"/>
    </location>
</feature>
<dbReference type="Pfam" id="PF21153">
    <property type="entry name" value="NSUN5_N"/>
    <property type="match status" value="1"/>
</dbReference>
<feature type="binding site" evidence="6">
    <location>
        <position position="312"/>
    </location>
    <ligand>
        <name>S-adenosyl-L-methionine</name>
        <dbReference type="ChEBI" id="CHEBI:59789"/>
    </ligand>
</feature>
<dbReference type="GO" id="GO:0003729">
    <property type="term" value="F:mRNA binding"/>
    <property type="evidence" value="ECO:0007669"/>
    <property type="project" value="EnsemblPlants"/>
</dbReference>
<dbReference type="InterPro" id="IPR023267">
    <property type="entry name" value="RCMT"/>
</dbReference>
<dbReference type="OrthoDB" id="435282at2759"/>
<dbReference type="Pfam" id="PF01189">
    <property type="entry name" value="Methyltr_RsmB-F"/>
    <property type="match status" value="1"/>
</dbReference>
<dbReference type="CDD" id="cd02440">
    <property type="entry name" value="AdoMet_MTases"/>
    <property type="match status" value="1"/>
</dbReference>
<keyword evidence="3 6" id="KW-0949">S-adenosyl-L-methionine</keyword>
<dbReference type="InterPro" id="IPR049561">
    <property type="entry name" value="NSUN5_7_fdxn-like"/>
</dbReference>
<dbReference type="FunFam" id="3.30.70.1170:FF:000007">
    <property type="entry name" value="Putative 28S rRNA (Cytosine-C(5))-methyltransferase"/>
    <property type="match status" value="1"/>
</dbReference>
<dbReference type="EMBL" id="CP039355">
    <property type="protein sequence ID" value="QCE16374.1"/>
    <property type="molecule type" value="Genomic_DNA"/>
</dbReference>
<dbReference type="Pfam" id="PF21148">
    <property type="entry name" value="NSUN5_fdxn-like"/>
    <property type="match status" value="1"/>
</dbReference>
<dbReference type="PANTHER" id="PTHR22807:SF4">
    <property type="entry name" value="28S RRNA (CYTOSINE-C(5))-METHYLTRANSFERASE"/>
    <property type="match status" value="1"/>
</dbReference>
<feature type="binding site" evidence="6">
    <location>
        <begin position="241"/>
        <end position="247"/>
    </location>
    <ligand>
        <name>S-adenosyl-L-methionine</name>
        <dbReference type="ChEBI" id="CHEBI:59789"/>
    </ligand>
</feature>
<proteinExistence type="inferred from homology"/>
<dbReference type="InterPro" id="IPR049560">
    <property type="entry name" value="MeTrfase_RsmB-F_NOP2_cat"/>
</dbReference>
<dbReference type="InterPro" id="IPR048889">
    <property type="entry name" value="NSUN5_RCM1_N"/>
</dbReference>
<evidence type="ECO:0000256" key="1">
    <source>
        <dbReference type="ARBA" id="ARBA00022603"/>
    </source>
</evidence>
<dbReference type="GO" id="GO:0008173">
    <property type="term" value="F:RNA methyltransferase activity"/>
    <property type="evidence" value="ECO:0007669"/>
    <property type="project" value="InterPro"/>
</dbReference>
<dbReference type="Gene3D" id="3.30.70.1170">
    <property type="entry name" value="Sun protein, domain 3"/>
    <property type="match status" value="1"/>
</dbReference>
<dbReference type="PRINTS" id="PR02008">
    <property type="entry name" value="RCMTFAMILY"/>
</dbReference>
<evidence type="ECO:0000259" key="7">
    <source>
        <dbReference type="PROSITE" id="PS51686"/>
    </source>
</evidence>
<dbReference type="PROSITE" id="PS51686">
    <property type="entry name" value="SAM_MT_RSMB_NOP"/>
    <property type="match status" value="1"/>
</dbReference>
<dbReference type="SUPFAM" id="SSF53335">
    <property type="entry name" value="S-adenosyl-L-methionine-dependent methyltransferases"/>
    <property type="match status" value="1"/>
</dbReference>
<gene>
    <name evidence="8" type="ORF">DEO72_LG11g3388</name>
</gene>
<evidence type="ECO:0000256" key="2">
    <source>
        <dbReference type="ARBA" id="ARBA00022679"/>
    </source>
</evidence>
<comment type="catalytic activity">
    <reaction evidence="5">
        <text>a cytidine in 25S rRNA + S-adenosyl-L-methionine = a 5-methylcytidine in 25S rRNA + S-adenosyl-L-homocysteine + H(+)</text>
        <dbReference type="Rhea" id="RHEA:47780"/>
        <dbReference type="Rhea" id="RHEA-COMP:11911"/>
        <dbReference type="Rhea" id="RHEA-COMP:11912"/>
        <dbReference type="ChEBI" id="CHEBI:15378"/>
        <dbReference type="ChEBI" id="CHEBI:57856"/>
        <dbReference type="ChEBI" id="CHEBI:59789"/>
        <dbReference type="ChEBI" id="CHEBI:74483"/>
        <dbReference type="ChEBI" id="CHEBI:82748"/>
    </reaction>
</comment>
<reference evidence="8 9" key="1">
    <citation type="submission" date="2019-04" db="EMBL/GenBank/DDBJ databases">
        <title>An improved genome assembly and genetic linkage map for asparagus bean, Vigna unguiculata ssp. sesquipedialis.</title>
        <authorList>
            <person name="Xia Q."/>
            <person name="Zhang R."/>
            <person name="Dong Y."/>
        </authorList>
    </citation>
    <scope>NUCLEOTIDE SEQUENCE [LARGE SCALE GENOMIC DNA]</scope>
    <source>
        <tissue evidence="8">Leaf</tissue>
    </source>
</reference>
<comment type="similarity">
    <text evidence="6">Belongs to the class I-like SAM-binding methyltransferase superfamily. RsmB/NOP family.</text>
</comment>
<dbReference type="GO" id="GO:0005730">
    <property type="term" value="C:nucleolus"/>
    <property type="evidence" value="ECO:0007669"/>
    <property type="project" value="TreeGrafter"/>
</dbReference>
<dbReference type="Gene3D" id="3.40.50.150">
    <property type="entry name" value="Vaccinia Virus protein VP39"/>
    <property type="match status" value="1"/>
</dbReference>
<feature type="binding site" evidence="6">
    <location>
        <position position="292"/>
    </location>
    <ligand>
        <name>S-adenosyl-L-methionine</name>
        <dbReference type="ChEBI" id="CHEBI:59789"/>
    </ligand>
</feature>
<evidence type="ECO:0000313" key="9">
    <source>
        <dbReference type="Proteomes" id="UP000501690"/>
    </source>
</evidence>
<keyword evidence="1 6" id="KW-0489">Methyltransferase</keyword>
<dbReference type="InterPro" id="IPR001678">
    <property type="entry name" value="MeTrfase_RsmB-F_NOP2_dom"/>
</dbReference>